<evidence type="ECO:0000313" key="3">
    <source>
        <dbReference type="Proteomes" id="UP001341281"/>
    </source>
</evidence>
<keyword evidence="3" id="KW-1185">Reference proteome</keyword>
<dbReference type="InterPro" id="IPR026960">
    <property type="entry name" value="RVT-Znf"/>
</dbReference>
<dbReference type="PANTHER" id="PTHR33116:SF78">
    <property type="entry name" value="OS12G0587133 PROTEIN"/>
    <property type="match status" value="1"/>
</dbReference>
<name>A0AAQ3PFW2_PASNO</name>
<dbReference type="PANTHER" id="PTHR33116">
    <property type="entry name" value="REVERSE TRANSCRIPTASE ZINC-BINDING DOMAIN-CONTAINING PROTEIN-RELATED-RELATED"/>
    <property type="match status" value="1"/>
</dbReference>
<dbReference type="EMBL" id="CP144745">
    <property type="protein sequence ID" value="WVZ51145.1"/>
    <property type="molecule type" value="Genomic_DNA"/>
</dbReference>
<protein>
    <recommendedName>
        <fullName evidence="1">Reverse transcriptase zinc-binding domain-containing protein</fullName>
    </recommendedName>
</protein>
<dbReference type="Proteomes" id="UP001341281">
    <property type="component" value="Chromosome 01"/>
</dbReference>
<reference evidence="2 3" key="1">
    <citation type="submission" date="2024-02" db="EMBL/GenBank/DDBJ databases">
        <title>High-quality chromosome-scale genome assembly of Pensacola bahiagrass (Paspalum notatum Flugge var. saurae).</title>
        <authorList>
            <person name="Vega J.M."/>
            <person name="Podio M."/>
            <person name="Orjuela J."/>
            <person name="Siena L.A."/>
            <person name="Pessino S.C."/>
            <person name="Combes M.C."/>
            <person name="Mariac C."/>
            <person name="Albertini E."/>
            <person name="Pupilli F."/>
            <person name="Ortiz J.P.A."/>
            <person name="Leblanc O."/>
        </authorList>
    </citation>
    <scope>NUCLEOTIDE SEQUENCE [LARGE SCALE GENOMIC DNA]</scope>
    <source>
        <strain evidence="2">R1</strain>
        <tissue evidence="2">Leaf</tissue>
    </source>
</reference>
<dbReference type="AlphaFoldDB" id="A0AAQ3PFW2"/>
<evidence type="ECO:0000313" key="2">
    <source>
        <dbReference type="EMBL" id="WVZ51145.1"/>
    </source>
</evidence>
<accession>A0AAQ3PFW2</accession>
<gene>
    <name evidence="2" type="ORF">U9M48_002314</name>
</gene>
<evidence type="ECO:0000259" key="1">
    <source>
        <dbReference type="Pfam" id="PF13966"/>
    </source>
</evidence>
<organism evidence="2 3">
    <name type="scientific">Paspalum notatum var. saurae</name>
    <dbReference type="NCBI Taxonomy" id="547442"/>
    <lineage>
        <taxon>Eukaryota</taxon>
        <taxon>Viridiplantae</taxon>
        <taxon>Streptophyta</taxon>
        <taxon>Embryophyta</taxon>
        <taxon>Tracheophyta</taxon>
        <taxon>Spermatophyta</taxon>
        <taxon>Magnoliopsida</taxon>
        <taxon>Liliopsida</taxon>
        <taxon>Poales</taxon>
        <taxon>Poaceae</taxon>
        <taxon>PACMAD clade</taxon>
        <taxon>Panicoideae</taxon>
        <taxon>Andropogonodae</taxon>
        <taxon>Paspaleae</taxon>
        <taxon>Paspalinae</taxon>
        <taxon>Paspalum</taxon>
    </lineage>
</organism>
<sequence>MGRLVLVNAVLDSQLIYHMSSLLLAPGTIKQVDKRRRGFLWSGAGHATGAKCLVAWEDVQQGKESEGLGVKKLALQNDGRGTSFWHDAWCGEDDLATRFPVLLSHVKEQEVSVREVLDNGLSSTLVSRLTAQAARELSEVEAITDTLTLSDGPDVRKCFAAGDGDKLQAGVVYQALCAGDGELDAAAKFVWKNSAPPRVRFFGWLARRGRIQCRANLAVKKVVPDAGCEVCHTEEVTTPHILFHCGFTKQLWSQL</sequence>
<dbReference type="Pfam" id="PF13966">
    <property type="entry name" value="zf-RVT"/>
    <property type="match status" value="1"/>
</dbReference>
<feature type="domain" description="Reverse transcriptase zinc-binding" evidence="1">
    <location>
        <begin position="172"/>
        <end position="252"/>
    </location>
</feature>
<proteinExistence type="predicted"/>